<dbReference type="Pfam" id="PF01261">
    <property type="entry name" value="AP_endonuc_2"/>
    <property type="match status" value="1"/>
</dbReference>
<accession>A0ABP7DU27</accession>
<keyword evidence="3" id="KW-1185">Reference proteome</keyword>
<reference evidence="3" key="1">
    <citation type="journal article" date="2019" name="Int. J. Syst. Evol. Microbiol.">
        <title>The Global Catalogue of Microorganisms (GCM) 10K type strain sequencing project: providing services to taxonomists for standard genome sequencing and annotation.</title>
        <authorList>
            <consortium name="The Broad Institute Genomics Platform"/>
            <consortium name="The Broad Institute Genome Sequencing Center for Infectious Disease"/>
            <person name="Wu L."/>
            <person name="Ma J."/>
        </authorList>
    </citation>
    <scope>NUCLEOTIDE SEQUENCE [LARGE SCALE GENOMIC DNA]</scope>
    <source>
        <strain evidence="3">JCM 16904</strain>
    </source>
</reference>
<evidence type="ECO:0000313" key="3">
    <source>
        <dbReference type="Proteomes" id="UP001500902"/>
    </source>
</evidence>
<dbReference type="EMBL" id="BAAAZP010000203">
    <property type="protein sequence ID" value="GAA3709144.1"/>
    <property type="molecule type" value="Genomic_DNA"/>
</dbReference>
<dbReference type="Gene3D" id="3.20.20.150">
    <property type="entry name" value="Divalent-metal-dependent TIM barrel enzymes"/>
    <property type="match status" value="1"/>
</dbReference>
<name>A0ABP7DU27_9ACTN</name>
<evidence type="ECO:0000259" key="1">
    <source>
        <dbReference type="Pfam" id="PF01261"/>
    </source>
</evidence>
<gene>
    <name evidence="2" type="ORF">GCM10022224_088340</name>
</gene>
<dbReference type="InterPro" id="IPR013022">
    <property type="entry name" value="Xyl_isomerase-like_TIM-brl"/>
</dbReference>
<dbReference type="Proteomes" id="UP001500902">
    <property type="component" value="Unassembled WGS sequence"/>
</dbReference>
<dbReference type="PANTHER" id="PTHR12110">
    <property type="entry name" value="HYDROXYPYRUVATE ISOMERASE"/>
    <property type="match status" value="1"/>
</dbReference>
<sequence>MNTLSVSSYSVREQLGPVVFDFVDPQGNDVHIDLPYPKLLRLSEFPARARDAFGVDAVETVAFQFAGLEDPELDLFAAALGSSGVRLLNVAIDVGDLLEADDDKRAADVALIQRWIDRFTAMGSQFVRVNPGSPFSPHHGATPPAHLVDALGGLGSYAEERGARLLVENHGGPSSDPAWMRHLLDAVGRDACGLLLDLGNFDVLMAPAMAVLFGGESDPDEVFAGLDLTPLYDGVEALADHAELVSLKAHHVSEDGAVGPVDLERALQILTVHGYTGPLSVEYEGNGGDPWAKSARVLDLTRAVLDRSGAPATEAP</sequence>
<dbReference type="PANTHER" id="PTHR12110:SF53">
    <property type="entry name" value="BLR5974 PROTEIN"/>
    <property type="match status" value="1"/>
</dbReference>
<dbReference type="SUPFAM" id="SSF51658">
    <property type="entry name" value="Xylose isomerase-like"/>
    <property type="match status" value="1"/>
</dbReference>
<evidence type="ECO:0000313" key="2">
    <source>
        <dbReference type="EMBL" id="GAA3709144.1"/>
    </source>
</evidence>
<protein>
    <recommendedName>
        <fullName evidence="1">Xylose isomerase-like TIM barrel domain-containing protein</fullName>
    </recommendedName>
</protein>
<comment type="caution">
    <text evidence="2">The sequence shown here is derived from an EMBL/GenBank/DDBJ whole genome shotgun (WGS) entry which is preliminary data.</text>
</comment>
<feature type="domain" description="Xylose isomerase-like TIM barrel" evidence="1">
    <location>
        <begin position="49"/>
        <end position="298"/>
    </location>
</feature>
<organism evidence="2 3">
    <name type="scientific">Nonomuraea antimicrobica</name>
    <dbReference type="NCBI Taxonomy" id="561173"/>
    <lineage>
        <taxon>Bacteria</taxon>
        <taxon>Bacillati</taxon>
        <taxon>Actinomycetota</taxon>
        <taxon>Actinomycetes</taxon>
        <taxon>Streptosporangiales</taxon>
        <taxon>Streptosporangiaceae</taxon>
        <taxon>Nonomuraea</taxon>
    </lineage>
</organism>
<proteinExistence type="predicted"/>
<dbReference type="RefSeq" id="WP_344893114.1">
    <property type="nucleotide sequence ID" value="NZ_BAAAZP010000203.1"/>
</dbReference>
<dbReference type="InterPro" id="IPR036237">
    <property type="entry name" value="Xyl_isomerase-like_sf"/>
</dbReference>
<dbReference type="InterPro" id="IPR050312">
    <property type="entry name" value="IolE/XylAMocC-like"/>
</dbReference>